<dbReference type="GO" id="GO:0016810">
    <property type="term" value="F:hydrolase activity, acting on carbon-nitrogen (but not peptide) bonds"/>
    <property type="evidence" value="ECO:0007669"/>
    <property type="project" value="InterPro"/>
</dbReference>
<feature type="domain" description="Amidohydrolase 3" evidence="1">
    <location>
        <begin position="2"/>
        <end position="61"/>
    </location>
</feature>
<evidence type="ECO:0000259" key="1">
    <source>
        <dbReference type="Pfam" id="PF07969"/>
    </source>
</evidence>
<comment type="caution">
    <text evidence="2">The sequence shown here is derived from an EMBL/GenBank/DDBJ whole genome shotgun (WGS) entry which is preliminary data.</text>
</comment>
<dbReference type="InterPro" id="IPR013108">
    <property type="entry name" value="Amidohydro_3"/>
</dbReference>
<protein>
    <recommendedName>
        <fullName evidence="1">Amidohydrolase 3 domain-containing protein</fullName>
    </recommendedName>
</protein>
<organism evidence="2">
    <name type="scientific">marine sediment metagenome</name>
    <dbReference type="NCBI Taxonomy" id="412755"/>
    <lineage>
        <taxon>unclassified sequences</taxon>
        <taxon>metagenomes</taxon>
        <taxon>ecological metagenomes</taxon>
    </lineage>
</organism>
<accession>X0Y4K5</accession>
<sequence length="80" mass="8761">MRKMTSLPARRFGIPERGLLAPGMKADLVLFDPATIADRATYEEPLRPAAGIECVVVNGKVALRDGRLSRTRSGQVIRRA</sequence>
<proteinExistence type="predicted"/>
<dbReference type="EMBL" id="BARS01052564">
    <property type="protein sequence ID" value="GAG43603.1"/>
    <property type="molecule type" value="Genomic_DNA"/>
</dbReference>
<name>X0Y4K5_9ZZZZ</name>
<dbReference type="InterPro" id="IPR011059">
    <property type="entry name" value="Metal-dep_hydrolase_composite"/>
</dbReference>
<dbReference type="Gene3D" id="2.30.40.10">
    <property type="entry name" value="Urease, subunit C, domain 1"/>
    <property type="match status" value="1"/>
</dbReference>
<gene>
    <name evidence="2" type="ORF">S01H1_78127</name>
</gene>
<dbReference type="SUPFAM" id="SSF51338">
    <property type="entry name" value="Composite domain of metallo-dependent hydrolases"/>
    <property type="match status" value="1"/>
</dbReference>
<reference evidence="2" key="1">
    <citation type="journal article" date="2014" name="Front. Microbiol.">
        <title>High frequency of phylogenetically diverse reductive dehalogenase-homologous genes in deep subseafloor sedimentary metagenomes.</title>
        <authorList>
            <person name="Kawai M."/>
            <person name="Futagami T."/>
            <person name="Toyoda A."/>
            <person name="Takaki Y."/>
            <person name="Nishi S."/>
            <person name="Hori S."/>
            <person name="Arai W."/>
            <person name="Tsubouchi T."/>
            <person name="Morono Y."/>
            <person name="Uchiyama I."/>
            <person name="Ito T."/>
            <person name="Fujiyama A."/>
            <person name="Inagaki F."/>
            <person name="Takami H."/>
        </authorList>
    </citation>
    <scope>NUCLEOTIDE SEQUENCE</scope>
    <source>
        <strain evidence="2">Expedition CK06-06</strain>
    </source>
</reference>
<dbReference type="AlphaFoldDB" id="X0Y4K5"/>
<evidence type="ECO:0000313" key="2">
    <source>
        <dbReference type="EMBL" id="GAG43603.1"/>
    </source>
</evidence>
<dbReference type="Pfam" id="PF07969">
    <property type="entry name" value="Amidohydro_3"/>
    <property type="match status" value="1"/>
</dbReference>